<sequence>MARTRSRGSARSGRSGRTNKAHALTPAIEFFTQPERHLAWRVLGFLVRARAEIIIATTLLVVFVQLQAWVTPTPEDETTVPPTAPVTGGEPPWLEPPHLALLIMLGGFMVLLVIPASRRFLIRRVWCVITRHRMRACFVQSRTMTLDGRMPFLLWSRPSPVGERVRVWLPAGLSVKDIEDDGDRLAAACWAHEVRVTPTRHQAALVVVDVIRRDPLATRTVLRPAVLDDLDGDDTPTRNGATAPLPDRSTLQPNAPAEFPTVQAARNGNGTNGLGPRNTSKTPATTAAGSASDSEPPVTGFGGVDVSDYV</sequence>
<dbReference type="Proteomes" id="UP000321261">
    <property type="component" value="Unassembled WGS sequence"/>
</dbReference>
<dbReference type="AlphaFoldDB" id="A0A561T428"/>
<evidence type="ECO:0000256" key="1">
    <source>
        <dbReference type="SAM" id="MobiDB-lite"/>
    </source>
</evidence>
<organism evidence="3 4">
    <name type="scientific">Pseudonocardia hierapolitana</name>
    <dbReference type="NCBI Taxonomy" id="1128676"/>
    <lineage>
        <taxon>Bacteria</taxon>
        <taxon>Bacillati</taxon>
        <taxon>Actinomycetota</taxon>
        <taxon>Actinomycetes</taxon>
        <taxon>Pseudonocardiales</taxon>
        <taxon>Pseudonocardiaceae</taxon>
        <taxon>Pseudonocardia</taxon>
    </lineage>
</organism>
<keyword evidence="2" id="KW-0812">Transmembrane</keyword>
<dbReference type="RefSeq" id="WP_147260280.1">
    <property type="nucleotide sequence ID" value="NZ_VIWU01000001.1"/>
</dbReference>
<gene>
    <name evidence="3" type="ORF">FHX44_117811</name>
</gene>
<comment type="caution">
    <text evidence="3">The sequence shown here is derived from an EMBL/GenBank/DDBJ whole genome shotgun (WGS) entry which is preliminary data.</text>
</comment>
<keyword evidence="4" id="KW-1185">Reference proteome</keyword>
<protein>
    <submittedName>
        <fullName evidence="3">Uncharacterized protein</fullName>
    </submittedName>
</protein>
<dbReference type="EMBL" id="VIWU01000001">
    <property type="protein sequence ID" value="TWF81866.1"/>
    <property type="molecule type" value="Genomic_DNA"/>
</dbReference>
<keyword evidence="2" id="KW-0472">Membrane</keyword>
<evidence type="ECO:0000313" key="3">
    <source>
        <dbReference type="EMBL" id="TWF81866.1"/>
    </source>
</evidence>
<feature type="transmembrane region" description="Helical" evidence="2">
    <location>
        <begin position="98"/>
        <end position="116"/>
    </location>
</feature>
<evidence type="ECO:0000313" key="4">
    <source>
        <dbReference type="Proteomes" id="UP000321261"/>
    </source>
</evidence>
<proteinExistence type="predicted"/>
<reference evidence="3 4" key="1">
    <citation type="submission" date="2019-06" db="EMBL/GenBank/DDBJ databases">
        <title>Sequencing the genomes of 1000 actinobacteria strains.</title>
        <authorList>
            <person name="Klenk H.-P."/>
        </authorList>
    </citation>
    <scope>NUCLEOTIDE SEQUENCE [LARGE SCALE GENOMIC DNA]</scope>
    <source>
        <strain evidence="3 4">DSM 45671</strain>
    </source>
</reference>
<name>A0A561T428_9PSEU</name>
<feature type="transmembrane region" description="Helical" evidence="2">
    <location>
        <begin position="51"/>
        <end position="70"/>
    </location>
</feature>
<feature type="compositionally biased region" description="Polar residues" evidence="1">
    <location>
        <begin position="277"/>
        <end position="293"/>
    </location>
</feature>
<dbReference type="OrthoDB" id="5187095at2"/>
<keyword evidence="2" id="KW-1133">Transmembrane helix</keyword>
<evidence type="ECO:0000256" key="2">
    <source>
        <dbReference type="SAM" id="Phobius"/>
    </source>
</evidence>
<feature type="region of interest" description="Disordered" evidence="1">
    <location>
        <begin position="227"/>
        <end position="310"/>
    </location>
</feature>
<accession>A0A561T428</accession>